<keyword evidence="10" id="KW-1185">Reference proteome</keyword>
<dbReference type="InterPro" id="IPR038933">
    <property type="entry name" value="Ovate"/>
</dbReference>
<dbReference type="GO" id="GO:0005634">
    <property type="term" value="C:nucleus"/>
    <property type="evidence" value="ECO:0007669"/>
    <property type="project" value="UniProtKB-SubCell"/>
</dbReference>
<organism evidence="9 10">
    <name type="scientific">Flemingia macrophylla</name>
    <dbReference type="NCBI Taxonomy" id="520843"/>
    <lineage>
        <taxon>Eukaryota</taxon>
        <taxon>Viridiplantae</taxon>
        <taxon>Streptophyta</taxon>
        <taxon>Embryophyta</taxon>
        <taxon>Tracheophyta</taxon>
        <taxon>Spermatophyta</taxon>
        <taxon>Magnoliopsida</taxon>
        <taxon>eudicotyledons</taxon>
        <taxon>Gunneridae</taxon>
        <taxon>Pentapetalae</taxon>
        <taxon>rosids</taxon>
        <taxon>fabids</taxon>
        <taxon>Fabales</taxon>
        <taxon>Fabaceae</taxon>
        <taxon>Papilionoideae</taxon>
        <taxon>50 kb inversion clade</taxon>
        <taxon>NPAAA clade</taxon>
        <taxon>indigoferoid/millettioid clade</taxon>
        <taxon>Phaseoleae</taxon>
        <taxon>Flemingia</taxon>
    </lineage>
</organism>
<accession>A0ABD1N573</accession>
<evidence type="ECO:0000259" key="8">
    <source>
        <dbReference type="PROSITE" id="PS51754"/>
    </source>
</evidence>
<feature type="compositionally biased region" description="Polar residues" evidence="7">
    <location>
        <begin position="44"/>
        <end position="57"/>
    </location>
</feature>
<feature type="region of interest" description="Disordered" evidence="7">
    <location>
        <begin position="253"/>
        <end position="277"/>
    </location>
</feature>
<evidence type="ECO:0000256" key="2">
    <source>
        <dbReference type="ARBA" id="ARBA00022491"/>
    </source>
</evidence>
<keyword evidence="3 6" id="KW-0805">Transcription regulation</keyword>
<proteinExistence type="predicted"/>
<feature type="region of interest" description="Disordered" evidence="7">
    <location>
        <begin position="34"/>
        <end position="63"/>
    </location>
</feature>
<dbReference type="AlphaFoldDB" id="A0ABD1N573"/>
<protein>
    <recommendedName>
        <fullName evidence="6">Transcription repressor</fullName>
    </recommendedName>
    <alternativeName>
        <fullName evidence="6">Ovate family protein</fullName>
    </alternativeName>
</protein>
<keyword evidence="4 6" id="KW-0804">Transcription</keyword>
<evidence type="ECO:0000256" key="3">
    <source>
        <dbReference type="ARBA" id="ARBA00023015"/>
    </source>
</evidence>
<comment type="subcellular location">
    <subcellularLocation>
        <location evidence="1 6">Nucleus</location>
    </subcellularLocation>
</comment>
<dbReference type="Pfam" id="PF04844">
    <property type="entry name" value="Ovate"/>
    <property type="match status" value="1"/>
</dbReference>
<reference evidence="9 10" key="1">
    <citation type="submission" date="2024-08" db="EMBL/GenBank/DDBJ databases">
        <title>Insights into the chromosomal genome structure of Flemingia macrophylla.</title>
        <authorList>
            <person name="Ding Y."/>
            <person name="Zhao Y."/>
            <person name="Bi W."/>
            <person name="Wu M."/>
            <person name="Zhao G."/>
            <person name="Gong Y."/>
            <person name="Li W."/>
            <person name="Zhang P."/>
        </authorList>
    </citation>
    <scope>NUCLEOTIDE SEQUENCE [LARGE SCALE GENOMIC DNA]</scope>
    <source>
        <strain evidence="9">DYQJB</strain>
        <tissue evidence="9">Leaf</tissue>
    </source>
</reference>
<comment type="caution">
    <text evidence="9">The sequence shown here is derived from an EMBL/GenBank/DDBJ whole genome shotgun (WGS) entry which is preliminary data.</text>
</comment>
<keyword evidence="5 6" id="KW-0539">Nucleus</keyword>
<dbReference type="NCBIfam" id="TIGR01568">
    <property type="entry name" value="A_thal_3678"/>
    <property type="match status" value="1"/>
</dbReference>
<evidence type="ECO:0000313" key="9">
    <source>
        <dbReference type="EMBL" id="KAL2343256.1"/>
    </source>
</evidence>
<dbReference type="EMBL" id="JBGMDY010000002">
    <property type="protein sequence ID" value="KAL2343256.1"/>
    <property type="molecule type" value="Genomic_DNA"/>
</dbReference>
<evidence type="ECO:0000256" key="1">
    <source>
        <dbReference type="ARBA" id="ARBA00004123"/>
    </source>
</evidence>
<feature type="compositionally biased region" description="Basic and acidic residues" evidence="7">
    <location>
        <begin position="124"/>
        <end position="151"/>
    </location>
</feature>
<dbReference type="PANTHER" id="PTHR33057:SF82">
    <property type="entry name" value="TRANSCRIPTION REPRESSOR OFP5"/>
    <property type="match status" value="1"/>
</dbReference>
<dbReference type="InterPro" id="IPR006458">
    <property type="entry name" value="Ovate_C"/>
</dbReference>
<evidence type="ECO:0000256" key="4">
    <source>
        <dbReference type="ARBA" id="ARBA00023163"/>
    </source>
</evidence>
<dbReference type="PANTHER" id="PTHR33057">
    <property type="entry name" value="TRANSCRIPTION REPRESSOR OFP7-RELATED"/>
    <property type="match status" value="1"/>
</dbReference>
<name>A0ABD1N573_9FABA</name>
<evidence type="ECO:0000313" key="10">
    <source>
        <dbReference type="Proteomes" id="UP001603857"/>
    </source>
</evidence>
<feature type="compositionally biased region" description="Polar residues" evidence="7">
    <location>
        <begin position="101"/>
        <end position="114"/>
    </location>
</feature>
<feature type="domain" description="OVATE" evidence="8">
    <location>
        <begin position="327"/>
        <end position="386"/>
    </location>
</feature>
<comment type="function">
    <text evidence="6">Transcriptional repressor that regulates multiple aspects of plant growth and development.</text>
</comment>
<gene>
    <name evidence="9" type="ORF">Fmac_004541</name>
</gene>
<keyword evidence="2 6" id="KW-0678">Repressor</keyword>
<sequence>MKWGGRKPSSSSRTSFISHVSPLSWLSKFKQMRINSEPKPLKQNAKQNSTPSDTSSHYACANNGGRFYGGDDEAFWRLSFGEEGKEHERKHEDILKPVKYNLNSEHGTPSSSFPSGGVNAKRQGGKEGTQKLKQKETRLKEERKPVDEAGKSVKELESLRRRYERKAQRVLQEQLLKLERAEEEAEFASSPLEDDVLQFVSPRTICTPRKHLFSSSVDSKSYGLGSLREARLCSPLLGSEWHNLKQTEELKLKTNSNKQRQSLHVSRENQRRKTKQNTKVRVYSPRMGSKVEVRKIKAIEEKKKAKLKMKKEEETVEETAGLDSFAVVKCSLDPQRDFRDSMIEMITEKQITQPDEMEDLLACYLTLNSSEYHDLIIQVFKQVWLCMSQASLGVQSDKQCCCCD</sequence>
<feature type="region of interest" description="Disordered" evidence="7">
    <location>
        <begin position="101"/>
        <end position="151"/>
    </location>
</feature>
<dbReference type="GO" id="GO:0045892">
    <property type="term" value="P:negative regulation of DNA-templated transcription"/>
    <property type="evidence" value="ECO:0007669"/>
    <property type="project" value="UniProtKB-UniRule"/>
</dbReference>
<evidence type="ECO:0000256" key="6">
    <source>
        <dbReference type="RuleBase" id="RU367028"/>
    </source>
</evidence>
<evidence type="ECO:0000256" key="5">
    <source>
        <dbReference type="ARBA" id="ARBA00023242"/>
    </source>
</evidence>
<feature type="compositionally biased region" description="Polar residues" evidence="7">
    <location>
        <begin position="253"/>
        <end position="264"/>
    </location>
</feature>
<evidence type="ECO:0000256" key="7">
    <source>
        <dbReference type="SAM" id="MobiDB-lite"/>
    </source>
</evidence>
<dbReference type="PROSITE" id="PS51754">
    <property type="entry name" value="OVATE"/>
    <property type="match status" value="1"/>
</dbReference>
<dbReference type="Proteomes" id="UP001603857">
    <property type="component" value="Unassembled WGS sequence"/>
</dbReference>